<evidence type="ECO:0000256" key="2">
    <source>
        <dbReference type="PROSITE-ProRule" id="PRU00168"/>
    </source>
</evidence>
<dbReference type="InterPro" id="IPR036964">
    <property type="entry name" value="RASGEF_cat_dom_sf"/>
</dbReference>
<dbReference type="STRING" id="667725.A0A0L0FQB6"/>
<dbReference type="PANTHER" id="PTHR23113:SF356">
    <property type="entry name" value="FI05912P-RELATED"/>
    <property type="match status" value="1"/>
</dbReference>
<evidence type="ECO:0000256" key="1">
    <source>
        <dbReference type="ARBA" id="ARBA00022658"/>
    </source>
</evidence>
<dbReference type="InterPro" id="IPR001895">
    <property type="entry name" value="RASGEF_cat_dom"/>
</dbReference>
<feature type="domain" description="Ras-GEF" evidence="3">
    <location>
        <begin position="24"/>
        <end position="258"/>
    </location>
</feature>
<dbReference type="InterPro" id="IPR023578">
    <property type="entry name" value="Ras_GEF_dom_sf"/>
</dbReference>
<dbReference type="GeneID" id="25909867"/>
<dbReference type="Gene3D" id="1.10.840.10">
    <property type="entry name" value="Ras guanine-nucleotide exchange factors catalytic domain"/>
    <property type="match status" value="1"/>
</dbReference>
<proteinExistence type="predicted"/>
<keyword evidence="5" id="KW-1185">Reference proteome</keyword>
<dbReference type="EMBL" id="KQ242540">
    <property type="protein sequence ID" value="KNC78193.1"/>
    <property type="molecule type" value="Genomic_DNA"/>
</dbReference>
<dbReference type="GO" id="GO:0007265">
    <property type="term" value="P:Ras protein signal transduction"/>
    <property type="evidence" value="ECO:0007669"/>
    <property type="project" value="TreeGrafter"/>
</dbReference>
<evidence type="ECO:0000313" key="4">
    <source>
        <dbReference type="EMBL" id="KNC78193.1"/>
    </source>
</evidence>
<reference evidence="4 5" key="1">
    <citation type="submission" date="2011-02" db="EMBL/GenBank/DDBJ databases">
        <title>The Genome Sequence of Sphaeroforma arctica JP610.</title>
        <authorList>
            <consortium name="The Broad Institute Genome Sequencing Platform"/>
            <person name="Russ C."/>
            <person name="Cuomo C."/>
            <person name="Young S.K."/>
            <person name="Zeng Q."/>
            <person name="Gargeya S."/>
            <person name="Alvarado L."/>
            <person name="Berlin A."/>
            <person name="Chapman S.B."/>
            <person name="Chen Z."/>
            <person name="Freedman E."/>
            <person name="Gellesch M."/>
            <person name="Goldberg J."/>
            <person name="Griggs A."/>
            <person name="Gujja S."/>
            <person name="Heilman E."/>
            <person name="Heiman D."/>
            <person name="Howarth C."/>
            <person name="Mehta T."/>
            <person name="Neiman D."/>
            <person name="Pearson M."/>
            <person name="Roberts A."/>
            <person name="Saif S."/>
            <person name="Shea T."/>
            <person name="Shenoy N."/>
            <person name="Sisk P."/>
            <person name="Stolte C."/>
            <person name="Sykes S."/>
            <person name="White J."/>
            <person name="Yandava C."/>
            <person name="Burger G."/>
            <person name="Gray M.W."/>
            <person name="Holland P.W.H."/>
            <person name="King N."/>
            <person name="Lang F.B.F."/>
            <person name="Roger A.J."/>
            <person name="Ruiz-Trillo I."/>
            <person name="Haas B."/>
            <person name="Nusbaum C."/>
            <person name="Birren B."/>
        </authorList>
    </citation>
    <scope>NUCLEOTIDE SEQUENCE [LARGE SCALE GENOMIC DNA]</scope>
    <source>
        <strain evidence="4 5">JP610</strain>
    </source>
</reference>
<keyword evidence="1 2" id="KW-0344">Guanine-nucleotide releasing factor</keyword>
<name>A0A0L0FQB6_9EUKA</name>
<evidence type="ECO:0000313" key="5">
    <source>
        <dbReference type="Proteomes" id="UP000054560"/>
    </source>
</evidence>
<organism evidence="4 5">
    <name type="scientific">Sphaeroforma arctica JP610</name>
    <dbReference type="NCBI Taxonomy" id="667725"/>
    <lineage>
        <taxon>Eukaryota</taxon>
        <taxon>Ichthyosporea</taxon>
        <taxon>Ichthyophonida</taxon>
        <taxon>Sphaeroforma</taxon>
    </lineage>
</organism>
<dbReference type="Proteomes" id="UP000054560">
    <property type="component" value="Unassembled WGS sequence"/>
</dbReference>
<dbReference type="Pfam" id="PF00617">
    <property type="entry name" value="RasGEF"/>
    <property type="match status" value="1"/>
</dbReference>
<dbReference type="PANTHER" id="PTHR23113">
    <property type="entry name" value="GUANINE NUCLEOTIDE EXCHANGE FACTOR"/>
    <property type="match status" value="1"/>
</dbReference>
<dbReference type="GO" id="GO:0005886">
    <property type="term" value="C:plasma membrane"/>
    <property type="evidence" value="ECO:0007669"/>
    <property type="project" value="TreeGrafter"/>
</dbReference>
<evidence type="ECO:0000259" key="3">
    <source>
        <dbReference type="PROSITE" id="PS50009"/>
    </source>
</evidence>
<dbReference type="InterPro" id="IPR008937">
    <property type="entry name" value="Ras-like_GEF"/>
</dbReference>
<dbReference type="PROSITE" id="PS50009">
    <property type="entry name" value="RASGEF_CAT"/>
    <property type="match status" value="1"/>
</dbReference>
<dbReference type="RefSeq" id="XP_014152095.1">
    <property type="nucleotide sequence ID" value="XM_014296620.1"/>
</dbReference>
<gene>
    <name evidence="4" type="ORF">SARC_09363</name>
</gene>
<dbReference type="SMART" id="SM00147">
    <property type="entry name" value="RasGEF"/>
    <property type="match status" value="1"/>
</dbReference>
<dbReference type="OrthoDB" id="546434at2759"/>
<accession>A0A0L0FQB6</accession>
<dbReference type="eggNOG" id="KOG2378">
    <property type="taxonomic scope" value="Eukaryota"/>
</dbReference>
<sequence>MEATHAVITPELTDITTLGLIDIPAPILARQLIRIDSQLFQKVRRQEVLVHLWCPKHKHAKTFSYNLNKYISWFNKVGLLVSSAICECVDIKDRIALIEHFINVTKVLRKHNCYNTLYGITSGLNHGAVNRLKHTWRMVSNRAQANLRDFEVLLSPAQNFRVYRQELGESRVPVIPVMGIVLKDHTFLNEMPKQTSDGLVNLFKLRAIKSHLDTMEVYQRGAIQYAFDDDLPFQKQLMETTVCTPDELYEKSQILEPRELRSEARSSGTS</sequence>
<dbReference type="SUPFAM" id="SSF48366">
    <property type="entry name" value="Ras GEF"/>
    <property type="match status" value="1"/>
</dbReference>
<dbReference type="AlphaFoldDB" id="A0A0L0FQB6"/>
<dbReference type="GO" id="GO:0005085">
    <property type="term" value="F:guanyl-nucleotide exchange factor activity"/>
    <property type="evidence" value="ECO:0007669"/>
    <property type="project" value="UniProtKB-KW"/>
</dbReference>
<protein>
    <recommendedName>
        <fullName evidence="3">Ras-GEF domain-containing protein</fullName>
    </recommendedName>
</protein>